<comment type="caution">
    <text evidence="1">The sequence shown here is derived from an EMBL/GenBank/DDBJ whole genome shotgun (WGS) entry which is preliminary data.</text>
</comment>
<dbReference type="EMBL" id="BARV01017818">
    <property type="protein sequence ID" value="GAI27658.1"/>
    <property type="molecule type" value="Genomic_DNA"/>
</dbReference>
<feature type="non-terminal residue" evidence="1">
    <location>
        <position position="1"/>
    </location>
</feature>
<proteinExistence type="predicted"/>
<dbReference type="AlphaFoldDB" id="X1M8N9"/>
<evidence type="ECO:0000313" key="1">
    <source>
        <dbReference type="EMBL" id="GAI27658.1"/>
    </source>
</evidence>
<organism evidence="1">
    <name type="scientific">marine sediment metagenome</name>
    <dbReference type="NCBI Taxonomy" id="412755"/>
    <lineage>
        <taxon>unclassified sequences</taxon>
        <taxon>metagenomes</taxon>
        <taxon>ecological metagenomes</taxon>
    </lineage>
</organism>
<accession>X1M8N9</accession>
<name>X1M8N9_9ZZZZ</name>
<reference evidence="1" key="1">
    <citation type="journal article" date="2014" name="Front. Microbiol.">
        <title>High frequency of phylogenetically diverse reductive dehalogenase-homologous genes in deep subseafloor sedimentary metagenomes.</title>
        <authorList>
            <person name="Kawai M."/>
            <person name="Futagami T."/>
            <person name="Toyoda A."/>
            <person name="Takaki Y."/>
            <person name="Nishi S."/>
            <person name="Hori S."/>
            <person name="Arai W."/>
            <person name="Tsubouchi T."/>
            <person name="Morono Y."/>
            <person name="Uchiyama I."/>
            <person name="Ito T."/>
            <person name="Fujiyama A."/>
            <person name="Inagaki F."/>
            <person name="Takami H."/>
        </authorList>
    </citation>
    <scope>NUCLEOTIDE SEQUENCE</scope>
    <source>
        <strain evidence="1">Expedition CK06-06</strain>
    </source>
</reference>
<gene>
    <name evidence="1" type="ORF">S06H3_30276</name>
</gene>
<sequence length="36" mass="4125">GLYHIAMNAESLVEIDLLKSSGTFLNSRPNMYARRR</sequence>
<protein>
    <submittedName>
        <fullName evidence="1">Uncharacterized protein</fullName>
    </submittedName>
</protein>